<evidence type="ECO:0000256" key="9">
    <source>
        <dbReference type="ARBA" id="ARBA00093218"/>
    </source>
</evidence>
<dbReference type="PANTHER" id="PTHR11067:SF9">
    <property type="entry name" value="INOSINE TRIPHOSPHATE PYROPHOSPHATASE"/>
    <property type="match status" value="1"/>
</dbReference>
<comment type="catalytic activity">
    <reaction evidence="9">
        <text>ITP + H2O = IMP + diphosphate + H(+)</text>
        <dbReference type="Rhea" id="RHEA:29399"/>
        <dbReference type="ChEBI" id="CHEBI:15377"/>
        <dbReference type="ChEBI" id="CHEBI:15378"/>
        <dbReference type="ChEBI" id="CHEBI:33019"/>
        <dbReference type="ChEBI" id="CHEBI:58053"/>
        <dbReference type="ChEBI" id="CHEBI:61402"/>
        <dbReference type="EC" id="3.6.1.66"/>
    </reaction>
    <physiologicalReaction direction="left-to-right" evidence="9">
        <dbReference type="Rhea" id="RHEA:29400"/>
    </physiologicalReaction>
</comment>
<feature type="binding site" evidence="12">
    <location>
        <begin position="10"/>
        <end position="15"/>
    </location>
    <ligand>
        <name>ITP</name>
        <dbReference type="ChEBI" id="CHEBI:61402"/>
    </ligand>
</feature>
<dbReference type="NCBIfam" id="TIGR00042">
    <property type="entry name" value="RdgB/HAM1 family non-canonical purine NTP pyrophosphatase"/>
    <property type="match status" value="1"/>
</dbReference>
<dbReference type="EC" id="3.6.1.66" evidence="12"/>
<keyword evidence="15" id="KW-1185">Reference proteome</keyword>
<evidence type="ECO:0000256" key="12">
    <source>
        <dbReference type="HAMAP-Rule" id="MF_03148"/>
    </source>
</evidence>
<evidence type="ECO:0000256" key="5">
    <source>
        <dbReference type="ARBA" id="ARBA00022801"/>
    </source>
</evidence>
<dbReference type="GO" id="GO:0005634">
    <property type="term" value="C:nucleus"/>
    <property type="evidence" value="ECO:0007669"/>
    <property type="project" value="UniProtKB-SubCell"/>
</dbReference>
<feature type="binding site" evidence="12">
    <location>
        <begin position="171"/>
        <end position="172"/>
    </location>
    <ligand>
        <name>ITP</name>
        <dbReference type="ChEBI" id="CHEBI:61402"/>
    </ligand>
</feature>
<dbReference type="GO" id="GO:0009204">
    <property type="term" value="P:deoxyribonucleoside triphosphate catabolic process"/>
    <property type="evidence" value="ECO:0007669"/>
    <property type="project" value="UniProtKB-UniRule"/>
</dbReference>
<evidence type="ECO:0000313" key="15">
    <source>
        <dbReference type="Proteomes" id="UP000186601"/>
    </source>
</evidence>
<dbReference type="FunFam" id="3.90.950.10:FF:000003">
    <property type="entry name" value="Inosine triphosphate pyrophosphatase"/>
    <property type="match status" value="1"/>
</dbReference>
<comment type="function">
    <text evidence="8">Pyrophosphatase that hydrolyzes the non-canonical purine nucleotides inosine triphosphate (ITP), deoxyinosine triphosphate (dITP) as well as 2'-deoxy-N-6-hydroxylaminopurine triphosphate (dHAPTP) and xanthosine 5'-triphosphate (XTP) to their respective monophosphate derivatives. The enzyme does not distinguish between the deoxy- and ribose forms. Probably excludes non-canonical purines from RNA and DNA precursor pools, thus preventing their incorporation into RNA and DNA and avoiding chromosomal lesions.</text>
</comment>
<evidence type="ECO:0000256" key="13">
    <source>
        <dbReference type="RuleBase" id="RU003781"/>
    </source>
</evidence>
<dbReference type="GO" id="GO:0035870">
    <property type="term" value="F:dITP diphosphatase activity"/>
    <property type="evidence" value="ECO:0007669"/>
    <property type="project" value="UniProtKB-UniRule"/>
</dbReference>
<evidence type="ECO:0000256" key="6">
    <source>
        <dbReference type="ARBA" id="ARBA00022842"/>
    </source>
</evidence>
<dbReference type="CDD" id="cd00515">
    <property type="entry name" value="HAM1"/>
    <property type="match status" value="1"/>
</dbReference>
<comment type="function">
    <text evidence="12">Pyrophosphatase that hydrolyzes non-canonical purine nucleotides such as inosine triphosphate (ITP), deoxyinosine triphosphate (dITP) or xanthosine 5'-triphosphate (XTP) to their respective monophosphate derivatives. The enzyme does not distinguish between the deoxy- and ribose forms. Probably excludes non-canonical purines from RNA and DNA precursor pools, thus preventing their incorporation into RNA and DNA and avoiding chromosomal lesions.</text>
</comment>
<comment type="subunit">
    <text evidence="12">Homodimer.</text>
</comment>
<keyword evidence="12" id="KW-0539">Nucleus</keyword>
<dbReference type="InterPro" id="IPR002637">
    <property type="entry name" value="RdgB/HAM1"/>
</dbReference>
<keyword evidence="4 12" id="KW-0547">Nucleotide-binding</keyword>
<dbReference type="STRING" id="98765.A0A2R6NWL5"/>
<keyword evidence="3 12" id="KW-0479">Metal-binding</keyword>
<dbReference type="GO" id="GO:0000166">
    <property type="term" value="F:nucleotide binding"/>
    <property type="evidence" value="ECO:0007669"/>
    <property type="project" value="UniProtKB-KW"/>
</dbReference>
<comment type="catalytic activity">
    <reaction evidence="10">
        <text>dITP + H2O = dIMP + diphosphate + H(+)</text>
        <dbReference type="Rhea" id="RHEA:28342"/>
        <dbReference type="ChEBI" id="CHEBI:15377"/>
        <dbReference type="ChEBI" id="CHEBI:15378"/>
        <dbReference type="ChEBI" id="CHEBI:33019"/>
        <dbReference type="ChEBI" id="CHEBI:61194"/>
        <dbReference type="ChEBI" id="CHEBI:61382"/>
        <dbReference type="EC" id="3.6.1.66"/>
    </reaction>
    <physiologicalReaction direction="left-to-right" evidence="10">
        <dbReference type="Rhea" id="RHEA:28343"/>
    </physiologicalReaction>
</comment>
<dbReference type="AlphaFoldDB" id="A0A2R6NWL5"/>
<evidence type="ECO:0000256" key="1">
    <source>
        <dbReference type="ARBA" id="ARBA00008023"/>
    </source>
</evidence>
<evidence type="ECO:0000256" key="3">
    <source>
        <dbReference type="ARBA" id="ARBA00022723"/>
    </source>
</evidence>
<feature type="binding site" evidence="12">
    <location>
        <position position="166"/>
    </location>
    <ligand>
        <name>ITP</name>
        <dbReference type="ChEBI" id="CHEBI:61402"/>
    </ligand>
</feature>
<dbReference type="GO" id="GO:0036222">
    <property type="term" value="F:XTP diphosphatase activity"/>
    <property type="evidence" value="ECO:0007669"/>
    <property type="project" value="UniProtKB-UniRule"/>
</dbReference>
<dbReference type="PANTHER" id="PTHR11067">
    <property type="entry name" value="INOSINE TRIPHOSPHATE PYROPHOSPHATASE/HAM1 PROTEIN"/>
    <property type="match status" value="1"/>
</dbReference>
<sequence length="189" mass="20520">MASTPLVFVTGNAMKLQEARAILLDAKVEITSQDLDVPELQGTTQEIAREKCRRAAEILQGPCITEDTALCFEALNGLPGPYIKSFLKELGLDGLNTLLTGFPTNAAHALCTFAYSAGPGTEPILFEGRTDGKIVPPRGAGKFGWNPIFEVDGTGKTFAEMTEPEKNSISHRYRALEKLTVFLRSQTKS</sequence>
<feature type="binding site" evidence="12">
    <location>
        <begin position="143"/>
        <end position="146"/>
    </location>
    <ligand>
        <name>ITP</name>
        <dbReference type="ChEBI" id="CHEBI:61402"/>
    </ligand>
</feature>
<dbReference type="Pfam" id="PF01725">
    <property type="entry name" value="Ham1p_like"/>
    <property type="match status" value="1"/>
</dbReference>
<comment type="subcellular location">
    <subcellularLocation>
        <location evidence="12">Cytoplasm</location>
    </subcellularLocation>
    <subcellularLocation>
        <location evidence="12">Nucleus</location>
    </subcellularLocation>
</comment>
<evidence type="ECO:0000256" key="7">
    <source>
        <dbReference type="ARBA" id="ARBA00023080"/>
    </source>
</evidence>
<keyword evidence="6 12" id="KW-0460">Magnesium</keyword>
<keyword evidence="12" id="KW-0464">Manganese</keyword>
<comment type="similarity">
    <text evidence="1 12 13">Belongs to the HAM1 NTPase family.</text>
</comment>
<dbReference type="Gene3D" id="3.90.950.10">
    <property type="match status" value="1"/>
</dbReference>
<feature type="binding site" evidence="12">
    <location>
        <position position="39"/>
    </location>
    <ligand>
        <name>Mg(2+)</name>
        <dbReference type="ChEBI" id="CHEBI:18420"/>
    </ligand>
</feature>
<dbReference type="GO" id="GO:0046872">
    <property type="term" value="F:metal ion binding"/>
    <property type="evidence" value="ECO:0007669"/>
    <property type="project" value="UniProtKB-KW"/>
</dbReference>
<evidence type="ECO:0000256" key="2">
    <source>
        <dbReference type="ARBA" id="ARBA00022490"/>
    </source>
</evidence>
<feature type="binding site" evidence="12">
    <location>
        <position position="67"/>
    </location>
    <ligand>
        <name>Mg(2+)</name>
        <dbReference type="ChEBI" id="CHEBI:18420"/>
    </ligand>
</feature>
<comment type="cofactor">
    <cofactor evidence="12">
        <name>Mg(2+)</name>
        <dbReference type="ChEBI" id="CHEBI:18420"/>
    </cofactor>
    <cofactor evidence="12">
        <name>Mn(2+)</name>
        <dbReference type="ChEBI" id="CHEBI:29035"/>
    </cofactor>
    <text evidence="12">Binds 1 divalent metal cation per subunit; can use either Mg(2+) or Mn(2+).</text>
</comment>
<organism evidence="14 15">
    <name type="scientific">Hermanssonia centrifuga</name>
    <dbReference type="NCBI Taxonomy" id="98765"/>
    <lineage>
        <taxon>Eukaryota</taxon>
        <taxon>Fungi</taxon>
        <taxon>Dikarya</taxon>
        <taxon>Basidiomycota</taxon>
        <taxon>Agaricomycotina</taxon>
        <taxon>Agaricomycetes</taxon>
        <taxon>Polyporales</taxon>
        <taxon>Meruliaceae</taxon>
        <taxon>Hermanssonia</taxon>
    </lineage>
</organism>
<evidence type="ECO:0000256" key="10">
    <source>
        <dbReference type="ARBA" id="ARBA00093255"/>
    </source>
</evidence>
<feature type="binding site" evidence="12">
    <location>
        <begin position="67"/>
        <end position="68"/>
    </location>
    <ligand>
        <name>ITP</name>
        <dbReference type="ChEBI" id="CHEBI:61402"/>
    </ligand>
</feature>
<dbReference type="OrthoDB" id="6288734at2759"/>
<keyword evidence="5 12" id="KW-0378">Hydrolase</keyword>
<keyword evidence="7 12" id="KW-0546">Nucleotide metabolism</keyword>
<reference evidence="14 15" key="1">
    <citation type="submission" date="2018-02" db="EMBL/GenBank/DDBJ databases">
        <title>Genome sequence of the basidiomycete white-rot fungus Phlebia centrifuga.</title>
        <authorList>
            <person name="Granchi Z."/>
            <person name="Peng M."/>
            <person name="de Vries R.P."/>
            <person name="Hilden K."/>
            <person name="Makela M.R."/>
            <person name="Grigoriev I."/>
            <person name="Riley R."/>
        </authorList>
    </citation>
    <scope>NUCLEOTIDE SEQUENCE [LARGE SCALE GENOMIC DNA]</scope>
    <source>
        <strain evidence="14 15">FBCC195</strain>
    </source>
</reference>
<keyword evidence="2 12" id="KW-0963">Cytoplasm</keyword>
<dbReference type="GO" id="GO:0009117">
    <property type="term" value="P:nucleotide metabolic process"/>
    <property type="evidence" value="ECO:0007669"/>
    <property type="project" value="UniProtKB-KW"/>
</dbReference>
<accession>A0A2R6NWL5</accession>
<feature type="binding site" evidence="12">
    <location>
        <position position="51"/>
    </location>
    <ligand>
        <name>ITP</name>
        <dbReference type="ChEBI" id="CHEBI:61402"/>
    </ligand>
</feature>
<comment type="catalytic activity">
    <reaction evidence="11">
        <text>N(6)-hydroxy-dATP + H2O = N(6)-hydroxy-dAMP + diphosphate + H(+)</text>
        <dbReference type="Rhea" id="RHEA:83971"/>
        <dbReference type="ChEBI" id="CHEBI:15377"/>
        <dbReference type="ChEBI" id="CHEBI:15378"/>
        <dbReference type="ChEBI" id="CHEBI:33019"/>
        <dbReference type="ChEBI" id="CHEBI:233529"/>
        <dbReference type="ChEBI" id="CHEBI:233530"/>
    </reaction>
    <physiologicalReaction direction="left-to-right" evidence="11">
        <dbReference type="Rhea" id="RHEA:83972"/>
    </physiologicalReaction>
</comment>
<dbReference type="EMBL" id="MLYV02000750">
    <property type="protein sequence ID" value="PSR78325.1"/>
    <property type="molecule type" value="Genomic_DNA"/>
</dbReference>
<dbReference type="SUPFAM" id="SSF52972">
    <property type="entry name" value="ITPase-like"/>
    <property type="match status" value="1"/>
</dbReference>
<dbReference type="GO" id="GO:0036220">
    <property type="term" value="F:ITP diphosphatase activity"/>
    <property type="evidence" value="ECO:0007669"/>
    <property type="project" value="UniProtKB-UniRule"/>
</dbReference>
<protein>
    <recommendedName>
        <fullName evidence="12">Inosine triphosphate pyrophosphatase</fullName>
        <shortName evidence="12">ITPase</shortName>
        <shortName evidence="12">Inosine triphosphatase</shortName>
        <ecNumber evidence="12">3.6.1.66</ecNumber>
    </recommendedName>
    <alternativeName>
        <fullName evidence="12">Non-canonical purine NTP pyrophosphatase</fullName>
    </alternativeName>
    <alternativeName>
        <fullName evidence="12">Non-standard purine NTP pyrophosphatase</fullName>
    </alternativeName>
    <alternativeName>
        <fullName evidence="12">Nucleoside-triphosphate diphosphatase</fullName>
    </alternativeName>
    <alternativeName>
        <fullName evidence="12">Nucleoside-triphosphate pyrophosphatase</fullName>
        <shortName evidence="12">NTPase</shortName>
    </alternativeName>
    <alternativeName>
        <fullName evidence="12">XTP/dITP diphosphatase</fullName>
    </alternativeName>
</protein>
<dbReference type="GO" id="GO:0005737">
    <property type="term" value="C:cytoplasm"/>
    <property type="evidence" value="ECO:0007669"/>
    <property type="project" value="UniProtKB-SubCell"/>
</dbReference>
<dbReference type="Proteomes" id="UP000186601">
    <property type="component" value="Unassembled WGS sequence"/>
</dbReference>
<name>A0A2R6NWL5_9APHY</name>
<dbReference type="InterPro" id="IPR029001">
    <property type="entry name" value="ITPase-like_fam"/>
</dbReference>
<dbReference type="InterPro" id="IPR027502">
    <property type="entry name" value="ITPase"/>
</dbReference>
<evidence type="ECO:0000313" key="14">
    <source>
        <dbReference type="EMBL" id="PSR78325.1"/>
    </source>
</evidence>
<evidence type="ECO:0000256" key="8">
    <source>
        <dbReference type="ARBA" id="ARBA00054940"/>
    </source>
</evidence>
<evidence type="ECO:0000256" key="4">
    <source>
        <dbReference type="ARBA" id="ARBA00022741"/>
    </source>
</evidence>
<proteinExistence type="inferred from homology"/>
<comment type="catalytic activity">
    <reaction evidence="12">
        <text>XTP + H2O = XMP + diphosphate + H(+)</text>
        <dbReference type="Rhea" id="RHEA:28610"/>
        <dbReference type="ChEBI" id="CHEBI:15377"/>
        <dbReference type="ChEBI" id="CHEBI:15378"/>
        <dbReference type="ChEBI" id="CHEBI:33019"/>
        <dbReference type="ChEBI" id="CHEBI:57464"/>
        <dbReference type="ChEBI" id="CHEBI:61314"/>
        <dbReference type="EC" id="3.6.1.66"/>
    </reaction>
</comment>
<gene>
    <name evidence="14" type="ORF">PHLCEN_2v7447</name>
</gene>
<comment type="caution">
    <text evidence="14">The sequence shown here is derived from an EMBL/GenBank/DDBJ whole genome shotgun (WGS) entry which is preliminary data.</text>
</comment>
<evidence type="ECO:0000256" key="11">
    <source>
        <dbReference type="ARBA" id="ARBA00093271"/>
    </source>
</evidence>
<dbReference type="HAMAP" id="MF_03148">
    <property type="entry name" value="HAM1_NTPase"/>
    <property type="match status" value="1"/>
</dbReference>